<keyword evidence="3" id="KW-1133">Transmembrane helix</keyword>
<dbReference type="Pfam" id="PF04388">
    <property type="entry name" value="Hamartin"/>
    <property type="match status" value="1"/>
</dbReference>
<dbReference type="GO" id="GO:0051726">
    <property type="term" value="P:regulation of cell cycle"/>
    <property type="evidence" value="ECO:0007669"/>
    <property type="project" value="TreeGrafter"/>
</dbReference>
<feature type="coiled-coil region" evidence="1">
    <location>
        <begin position="769"/>
        <end position="796"/>
    </location>
</feature>
<name>A0A1B6CGY4_9HEMI</name>
<dbReference type="EMBL" id="GEDC01012524">
    <property type="protein sequence ID" value="JAS24774.1"/>
    <property type="molecule type" value="Transcribed_RNA"/>
</dbReference>
<feature type="compositionally biased region" description="Low complexity" evidence="2">
    <location>
        <begin position="1071"/>
        <end position="1091"/>
    </location>
</feature>
<dbReference type="PANTHER" id="PTHR15154">
    <property type="entry name" value="HAMARTIN"/>
    <property type="match status" value="1"/>
</dbReference>
<dbReference type="EMBL" id="GEDC01024610">
    <property type="protein sequence ID" value="JAS12688.1"/>
    <property type="molecule type" value="Transcribed_RNA"/>
</dbReference>
<keyword evidence="3" id="KW-0812">Transmembrane</keyword>
<feature type="coiled-coil region" evidence="1">
    <location>
        <begin position="821"/>
        <end position="901"/>
    </location>
</feature>
<proteinExistence type="predicted"/>
<evidence type="ECO:0000313" key="6">
    <source>
        <dbReference type="EMBL" id="JAS26875.1"/>
    </source>
</evidence>
<accession>A0A1B6CGY4</accession>
<feature type="region of interest" description="Disordered" evidence="2">
    <location>
        <begin position="344"/>
        <end position="377"/>
    </location>
</feature>
<evidence type="ECO:0000313" key="4">
    <source>
        <dbReference type="EMBL" id="JAS12688.1"/>
    </source>
</evidence>
<evidence type="ECO:0008006" key="7">
    <source>
        <dbReference type="Google" id="ProtNLM"/>
    </source>
</evidence>
<gene>
    <name evidence="4" type="ORF">g.15646</name>
    <name evidence="6" type="ORF">g.15650</name>
    <name evidence="5" type="ORF">g.15657</name>
</gene>
<evidence type="ECO:0000313" key="5">
    <source>
        <dbReference type="EMBL" id="JAS24774.1"/>
    </source>
</evidence>
<dbReference type="AlphaFoldDB" id="A0A1B6CGY4"/>
<feature type="region of interest" description="Disordered" evidence="2">
    <location>
        <begin position="405"/>
        <end position="435"/>
    </location>
</feature>
<dbReference type="PANTHER" id="PTHR15154:SF2">
    <property type="entry name" value="HAMARTIN"/>
    <property type="match status" value="1"/>
</dbReference>
<protein>
    <recommendedName>
        <fullName evidence="7">Hamartin</fullName>
    </recommendedName>
</protein>
<evidence type="ECO:0000256" key="2">
    <source>
        <dbReference type="SAM" id="MobiDB-lite"/>
    </source>
</evidence>
<keyword evidence="3" id="KW-0472">Membrane</keyword>
<dbReference type="InterPro" id="IPR007483">
    <property type="entry name" value="Hamartin"/>
</dbReference>
<feature type="compositionally biased region" description="Polar residues" evidence="2">
    <location>
        <begin position="406"/>
        <end position="421"/>
    </location>
</feature>
<dbReference type="GO" id="GO:0033596">
    <property type="term" value="C:TSC1-TSC2 complex"/>
    <property type="evidence" value="ECO:0007669"/>
    <property type="project" value="TreeGrafter"/>
</dbReference>
<keyword evidence="1" id="KW-0175">Coiled coil</keyword>
<organism evidence="4">
    <name type="scientific">Clastoptera arizonana</name>
    <name type="common">Arizona spittle bug</name>
    <dbReference type="NCBI Taxonomy" id="38151"/>
    <lineage>
        <taxon>Eukaryota</taxon>
        <taxon>Metazoa</taxon>
        <taxon>Ecdysozoa</taxon>
        <taxon>Arthropoda</taxon>
        <taxon>Hexapoda</taxon>
        <taxon>Insecta</taxon>
        <taxon>Pterygota</taxon>
        <taxon>Neoptera</taxon>
        <taxon>Paraneoptera</taxon>
        <taxon>Hemiptera</taxon>
        <taxon>Auchenorrhyncha</taxon>
        <taxon>Cercopoidea</taxon>
        <taxon>Clastopteridae</taxon>
        <taxon>Clastoptera</taxon>
    </lineage>
</organism>
<feature type="transmembrane region" description="Helical" evidence="3">
    <location>
        <begin position="122"/>
        <end position="143"/>
    </location>
</feature>
<evidence type="ECO:0000256" key="3">
    <source>
        <dbReference type="SAM" id="Phobius"/>
    </source>
</evidence>
<dbReference type="EMBL" id="GEDC01010423">
    <property type="protein sequence ID" value="JAS26875.1"/>
    <property type="molecule type" value="Transcribed_RNA"/>
</dbReference>
<feature type="region of interest" description="Disordered" evidence="2">
    <location>
        <begin position="1066"/>
        <end position="1093"/>
    </location>
</feature>
<sequence>MEVIDSFNLLESNQLQLVEDIKKKFHEYFNSTKESWLLNGLFEYYLSTGSLRTVDIFVGVREPHDKYLFDKLSENIRLGPTKLQALTLLGHIVRRQPTWLYKITNHSIFKELLKLLRMETDILPLMSALLIVVVLLPMIAGLLEPHLQEIFIVFSHLAAWNTNNLNKVPEGQLIHLQMGLYALFHRLYGMFPCNFLSYLRHEYKDCSKLLIFSHTIKPMLETVKMHPLLVTASKDAETSSMRWKKMEPHDVIVECAKFAVDSTEKFTDENFKLETFSNSYLEYERSLNNICKSIEGQIYTEELNEEKEMFSPSIYCGISTPPESAPTSIPHTPIAQTYVISSSFPHQEGTSPPEAAVEATPETTPIKDPRHVRGPPSSSNIVRALNNFGSTGTGLNSIGAGGGKWVSTSGNSTPVHSQPSSPMKKESSPFLYPTSTDHSAFQQIGLDGGRDSLPSQKMLDRIMLDRVQMTLENQTSVDSKLGGVLKSRSSNIQPASPLKLVPNSAYSWDSPVNNNSLLLSDGLGEGSTQEDKEVEIMMRSQENTTQLSSLLVSRQCDSVLQEIPSRIDQDPEDEYEECQLELGSPCLSGGLHMPNSKSMMDFARQIKSRHRYYSQCQSGLSSGSSPSENSGFLVDTKVRRANSCPEIKKTLSSSTLVLDKPLVEKEEDDGEQPTINGLSGNTSLLKKEKETISVHTQTEIMLPYEHLFLGVFPALDQQNIISTNNSVENQVSLQNNDVNSSSPLFLQKSIAYSPYQAIEAFINITIQSNNHFKKNKIQVENELKTCKEQLQLLSLQLQFEKHRREMHSERNRRLLGKSRNIRALEEHNSALRDQVSLLQNDKETILSELEKYKSDSNSYAQKLQDIISTTQHQNNGLRRECKELKNRCELLEHELKQEGEKTASITKEWNITKAALFDTCKELQQASNIASVGQELKGELQTIQRELTLAGELQQKYQEKIKELSTSSQLNVEETIARDSFNNQIAAINQTLETRTCNWESAKSRISDLENMLTKKDNIITDLKRKLKATKDEYQEQLEAVESKYTSLRSINCKLEEQILESYHRTDSSKLQSTTHNSSLSTSLSSSGTLSGAESAPIRNLQLLVDTADSINDQKASPEVNNQD</sequence>
<evidence type="ECO:0000256" key="1">
    <source>
        <dbReference type="SAM" id="Coils"/>
    </source>
</evidence>
<dbReference type="Gene3D" id="1.20.1170.10">
    <property type="match status" value="1"/>
</dbReference>
<feature type="coiled-coil region" evidence="1">
    <location>
        <begin position="1006"/>
        <end position="1051"/>
    </location>
</feature>
<dbReference type="GO" id="GO:0008285">
    <property type="term" value="P:negative regulation of cell population proliferation"/>
    <property type="evidence" value="ECO:0007669"/>
    <property type="project" value="TreeGrafter"/>
</dbReference>
<dbReference type="GO" id="GO:0032007">
    <property type="term" value="P:negative regulation of TOR signaling"/>
    <property type="evidence" value="ECO:0007669"/>
    <property type="project" value="TreeGrafter"/>
</dbReference>
<reference evidence="4" key="1">
    <citation type="submission" date="2015-12" db="EMBL/GenBank/DDBJ databases">
        <title>De novo transcriptome assembly of four potential Pierce s Disease insect vectors from Arizona vineyards.</title>
        <authorList>
            <person name="Tassone E.E."/>
        </authorList>
    </citation>
    <scope>NUCLEOTIDE SEQUENCE</scope>
</reference>